<evidence type="ECO:0000313" key="5">
    <source>
        <dbReference type="Proteomes" id="UP000593880"/>
    </source>
</evidence>
<dbReference type="AlphaFoldDB" id="A0A410UZM7"/>
<evidence type="ECO:0000313" key="3">
    <source>
        <dbReference type="EMBL" id="GGI27876.1"/>
    </source>
</evidence>
<reference evidence="4 5" key="2">
    <citation type="submission" date="2018-06" db="EMBL/GenBank/DDBJ databases">
        <title>Comparative genomics of rhizobia nodulating Arachis hypogaea in China.</title>
        <authorList>
            <person name="Li Y."/>
        </authorList>
    </citation>
    <scope>NUCLEOTIDE SEQUENCE [LARGE SCALE GENOMIC DNA]</scope>
    <source>
        <strain evidence="4 5">CCBAU 51658</strain>
    </source>
</reference>
<keyword evidence="2" id="KW-0812">Transmembrane</keyword>
<proteinExistence type="predicted"/>
<organism evidence="3 6">
    <name type="scientific">Bradyrhizobium guangdongense</name>
    <dbReference type="NCBI Taxonomy" id="1325090"/>
    <lineage>
        <taxon>Bacteria</taxon>
        <taxon>Pseudomonadati</taxon>
        <taxon>Pseudomonadota</taxon>
        <taxon>Alphaproteobacteria</taxon>
        <taxon>Hyphomicrobiales</taxon>
        <taxon>Nitrobacteraceae</taxon>
        <taxon>Bradyrhizobium</taxon>
    </lineage>
</organism>
<dbReference type="EMBL" id="BMHC01000011">
    <property type="protein sequence ID" value="GGI27876.1"/>
    <property type="molecule type" value="Genomic_DNA"/>
</dbReference>
<gene>
    <name evidence="3" type="ORF">GCM10010987_46580</name>
    <name evidence="4" type="ORF">XH86_03280</name>
</gene>
<dbReference type="OrthoDB" id="8246995at2"/>
<evidence type="ECO:0000256" key="2">
    <source>
        <dbReference type="SAM" id="Phobius"/>
    </source>
</evidence>
<dbReference type="Proteomes" id="UP000593880">
    <property type="component" value="Chromosome"/>
</dbReference>
<dbReference type="Proteomes" id="UP000625079">
    <property type="component" value="Unassembled WGS sequence"/>
</dbReference>
<accession>A0A410UZM7</accession>
<keyword evidence="2" id="KW-0472">Membrane</keyword>
<evidence type="ECO:0000313" key="6">
    <source>
        <dbReference type="Proteomes" id="UP000625079"/>
    </source>
</evidence>
<dbReference type="EMBL" id="CP030057">
    <property type="protein sequence ID" value="QOZ57882.1"/>
    <property type="molecule type" value="Genomic_DNA"/>
</dbReference>
<evidence type="ECO:0000256" key="1">
    <source>
        <dbReference type="SAM" id="MobiDB-lite"/>
    </source>
</evidence>
<dbReference type="RefSeq" id="WP_128963625.1">
    <property type="nucleotide sequence ID" value="NZ_BMHC01000011.1"/>
</dbReference>
<reference evidence="3" key="1">
    <citation type="journal article" date="2014" name="Int. J. Syst. Evol. Microbiol.">
        <title>Complete genome sequence of Corynebacterium casei LMG S-19264T (=DSM 44701T), isolated from a smear-ripened cheese.</title>
        <authorList>
            <consortium name="US DOE Joint Genome Institute (JGI-PGF)"/>
            <person name="Walter F."/>
            <person name="Albersmeier A."/>
            <person name="Kalinowski J."/>
            <person name="Ruckert C."/>
        </authorList>
    </citation>
    <scope>NUCLEOTIDE SEQUENCE</scope>
    <source>
        <strain evidence="3">CGMCC 1.15034</strain>
    </source>
</reference>
<name>A0A410UZM7_9BRAD</name>
<feature type="transmembrane region" description="Helical" evidence="2">
    <location>
        <begin position="20"/>
        <end position="46"/>
    </location>
</feature>
<sequence length="147" mass="15967">MSAIQDFFAELSKLDSTKLAGVTALAGATATIVGAIITGIAAKFFVGARDKQDREVEWRKHAIELTKLDLDRKLKTRSPTESQPIRPSILDFLANYRDLQDLDKASPRDLYVTIQAMRIKKKSPAAASPGNAPKAGSEATSSSEFDD</sequence>
<evidence type="ECO:0000313" key="4">
    <source>
        <dbReference type="EMBL" id="QOZ57882.1"/>
    </source>
</evidence>
<keyword evidence="5" id="KW-1185">Reference proteome</keyword>
<protein>
    <submittedName>
        <fullName evidence="3">Uncharacterized protein</fullName>
    </submittedName>
</protein>
<reference evidence="3" key="3">
    <citation type="submission" date="2022-12" db="EMBL/GenBank/DDBJ databases">
        <authorList>
            <person name="Sun Q."/>
            <person name="Zhou Y."/>
        </authorList>
    </citation>
    <scope>NUCLEOTIDE SEQUENCE</scope>
    <source>
        <strain evidence="3">CGMCC 1.15034</strain>
    </source>
</reference>
<keyword evidence="2" id="KW-1133">Transmembrane helix</keyword>
<feature type="region of interest" description="Disordered" evidence="1">
    <location>
        <begin position="121"/>
        <end position="147"/>
    </location>
</feature>
<feature type="compositionally biased region" description="Polar residues" evidence="1">
    <location>
        <begin position="138"/>
        <end position="147"/>
    </location>
</feature>